<dbReference type="Pfam" id="PF03865">
    <property type="entry name" value="ShlB"/>
    <property type="match status" value="1"/>
</dbReference>
<dbReference type="PANTHER" id="PTHR34597">
    <property type="entry name" value="SLR1661 PROTEIN"/>
    <property type="match status" value="1"/>
</dbReference>
<protein>
    <submittedName>
        <fullName evidence="2">ShlB/FhaC/HecB family hemolysin secretion/activation protein</fullName>
    </submittedName>
</protein>
<reference evidence="2" key="1">
    <citation type="submission" date="2018-10" db="EMBL/GenBank/DDBJ databases">
        <title>Acidithiobacillus sulfuriphilus sp. nov.: an extremely acidophilic sulfur-oxidizing chemolithotroph isolated from a neutral pH environment.</title>
        <authorList>
            <person name="Falagan C."/>
            <person name="Moya-Beltran A."/>
            <person name="Quatrini R."/>
            <person name="Johnson D.B."/>
        </authorList>
    </citation>
    <scope>NUCLEOTIDE SEQUENCE [LARGE SCALE GENOMIC DNA]</scope>
    <source>
        <strain evidence="2">CJ-2</strain>
    </source>
</reference>
<proteinExistence type="predicted"/>
<dbReference type="GO" id="GO:0046819">
    <property type="term" value="P:protein secretion by the type V secretion system"/>
    <property type="evidence" value="ECO:0007669"/>
    <property type="project" value="TreeGrafter"/>
</dbReference>
<dbReference type="InterPro" id="IPR005565">
    <property type="entry name" value="Hemolysn_activator_HlyB_C"/>
</dbReference>
<organism evidence="2">
    <name type="scientific">Acidithiobacillus sulfuriphilus</name>
    <dbReference type="NCBI Taxonomy" id="1867749"/>
    <lineage>
        <taxon>Bacteria</taxon>
        <taxon>Pseudomonadati</taxon>
        <taxon>Pseudomonadota</taxon>
        <taxon>Acidithiobacillia</taxon>
        <taxon>Acidithiobacillales</taxon>
        <taxon>Acidithiobacillaceae</taxon>
        <taxon>Acidithiobacillus</taxon>
    </lineage>
</organism>
<dbReference type="RefSeq" id="WP_123101528.1">
    <property type="nucleotide sequence ID" value="NZ_CP127527.1"/>
</dbReference>
<accession>A0A3M8RT03</accession>
<sequence length="516" mass="54914">MLADQPFLPPASPPAVHAVSSPAHGKEAIIIDSHGYHYAVTGNTLLSAQRIRKILASSAEPQAAVGSLSATYRKDGYFLVAVKADVQGKNIHIMVVEGRLTQKTIAPGLGWFYSGLGGNDLTESSLIRRNVLADAYSSREGRQIQVSLAPAQNPGGSALNVGTQPIPGYQMIGGNILFGNYGSRYSSRYLAGGSAYIHPGMGLEINANFTGGLPGLAADSFGSQYYQGSVGLNSITPWGTYGFTSQWVNYRIGNIAAPINPNGNIVTYALTGSQLLFANAETRVSVNEGLTRVSNKVTVLQGYYTLTNQNYDYYTLGGTYSRSVHPFGMNAVGTFSINYNQGVSGRSGTLVQTAPGSPTPQFRYLNFNLNYTQSLPLGMSAQLTSSGQWSFSTLPQNQQWVLGGFGNLSAYYPGLLVGDSGYAARLAVQSPAYQRFGFGVTGSMFFETAGVTSYYLTPGQAPWQSLSDVGIGLNLSTLWGTNLSVLSALPVGSNHVSAATRNGNQVTAYFVLQQNF</sequence>
<dbReference type="OrthoDB" id="7060721at2"/>
<evidence type="ECO:0000313" key="2">
    <source>
        <dbReference type="EMBL" id="RNF71707.1"/>
    </source>
</evidence>
<dbReference type="GO" id="GO:0098046">
    <property type="term" value="C:type V protein secretion system complex"/>
    <property type="evidence" value="ECO:0007669"/>
    <property type="project" value="TreeGrafter"/>
</dbReference>
<evidence type="ECO:0000259" key="1">
    <source>
        <dbReference type="Pfam" id="PF03865"/>
    </source>
</evidence>
<comment type="caution">
    <text evidence="2">The sequence shown here is derived from an EMBL/GenBank/DDBJ whole genome shotgun (WGS) entry which is preliminary data.</text>
</comment>
<dbReference type="GO" id="GO:0008320">
    <property type="term" value="F:protein transmembrane transporter activity"/>
    <property type="evidence" value="ECO:0007669"/>
    <property type="project" value="TreeGrafter"/>
</dbReference>
<dbReference type="InterPro" id="IPR051544">
    <property type="entry name" value="TPS_OM_transporter"/>
</dbReference>
<name>A0A3M8RT03_9PROT</name>
<dbReference type="PANTHER" id="PTHR34597:SF1">
    <property type="entry name" value="HEME_HEMOPEXIN TRANSPORTER PROTEIN HUXB"/>
    <property type="match status" value="1"/>
</dbReference>
<dbReference type="AlphaFoldDB" id="A0A3M8RT03"/>
<dbReference type="EMBL" id="RIZI01000092">
    <property type="protein sequence ID" value="RNF71707.1"/>
    <property type="molecule type" value="Genomic_DNA"/>
</dbReference>
<feature type="domain" description="Haemolysin activator HlyB C-terminal" evidence="1">
    <location>
        <begin position="156"/>
        <end position="431"/>
    </location>
</feature>
<dbReference type="Gene3D" id="2.40.160.50">
    <property type="entry name" value="membrane protein fhac: a member of the omp85/tpsb transporter family"/>
    <property type="match status" value="1"/>
</dbReference>
<gene>
    <name evidence="2" type="ORF">EC580_01445</name>
</gene>